<reference evidence="4 5" key="1">
    <citation type="submission" date="2020-09" db="EMBL/GenBank/DDBJ databases">
        <title>Biosynthesis of the nuclear factor of activated T cells inhibitor NFAT-133 and its congeners in Streptomyces pactum.</title>
        <authorList>
            <person name="Zhou W."/>
            <person name="Posri P."/>
            <person name="Abugrain M.E."/>
            <person name="Weisberg A.J."/>
            <person name="Chang J.H."/>
            <person name="Mahmud T."/>
        </authorList>
    </citation>
    <scope>NUCLEOTIDE SEQUENCE [LARGE SCALE GENOMIC DNA]</scope>
    <source>
        <strain evidence="4 5">ATCC 27456</strain>
    </source>
</reference>
<feature type="region of interest" description="Disordered" evidence="1">
    <location>
        <begin position="666"/>
        <end position="701"/>
    </location>
</feature>
<protein>
    <recommendedName>
        <fullName evidence="6">Pyruvate phosphate dikinase</fullName>
    </recommendedName>
</protein>
<dbReference type="InterPro" id="IPR051549">
    <property type="entry name" value="PEP_Utilizing_Enz"/>
</dbReference>
<gene>
    <name evidence="4" type="ORF">IHE55_09330</name>
</gene>
<dbReference type="PANTHER" id="PTHR43615">
    <property type="entry name" value="PHOSPHOENOLPYRUVATE SYNTHASE-RELATED"/>
    <property type="match status" value="1"/>
</dbReference>
<dbReference type="Gene3D" id="3.30.470.20">
    <property type="entry name" value="ATP-grasp fold, B domain"/>
    <property type="match status" value="2"/>
</dbReference>
<comment type="caution">
    <text evidence="4">The sequence shown here is derived from an EMBL/GenBank/DDBJ whole genome shotgun (WGS) entry which is preliminary data.</text>
</comment>
<feature type="region of interest" description="Disordered" evidence="1">
    <location>
        <begin position="1"/>
        <end position="22"/>
    </location>
</feature>
<feature type="domain" description="Pyruvate phosphate dikinase AMP/ATP-binding" evidence="3">
    <location>
        <begin position="61"/>
        <end position="186"/>
    </location>
</feature>
<dbReference type="Gene3D" id="3.30.1490.20">
    <property type="entry name" value="ATP-grasp fold, A domain"/>
    <property type="match status" value="2"/>
</dbReference>
<evidence type="ECO:0000313" key="4">
    <source>
        <dbReference type="EMBL" id="MBH5334986.1"/>
    </source>
</evidence>
<evidence type="ECO:0000256" key="1">
    <source>
        <dbReference type="SAM" id="MobiDB-lite"/>
    </source>
</evidence>
<dbReference type="InterPro" id="IPR008279">
    <property type="entry name" value="PEP-util_enz_mobile_dom"/>
</dbReference>
<dbReference type="Pfam" id="PF00391">
    <property type="entry name" value="PEP-utilizers"/>
    <property type="match status" value="1"/>
</dbReference>
<evidence type="ECO:0000259" key="3">
    <source>
        <dbReference type="Pfam" id="PF01326"/>
    </source>
</evidence>
<dbReference type="Gene3D" id="3.50.30.10">
    <property type="entry name" value="Phosphohistidine domain"/>
    <property type="match status" value="1"/>
</dbReference>
<keyword evidence="5" id="KW-1185">Reference proteome</keyword>
<feature type="region of interest" description="Disordered" evidence="1">
    <location>
        <begin position="577"/>
        <end position="601"/>
    </location>
</feature>
<dbReference type="InterPro" id="IPR013815">
    <property type="entry name" value="ATP_grasp_subdomain_1"/>
</dbReference>
<dbReference type="EMBL" id="JACYXC010000001">
    <property type="protein sequence ID" value="MBH5334986.1"/>
    <property type="molecule type" value="Genomic_DNA"/>
</dbReference>
<evidence type="ECO:0008006" key="6">
    <source>
        <dbReference type="Google" id="ProtNLM"/>
    </source>
</evidence>
<accession>A0ABS0NIF7</accession>
<feature type="compositionally biased region" description="Basic residues" evidence="1">
    <location>
        <begin position="689"/>
        <end position="701"/>
    </location>
</feature>
<proteinExistence type="predicted"/>
<dbReference type="Proteomes" id="UP000807371">
    <property type="component" value="Unassembled WGS sequence"/>
</dbReference>
<sequence length="701" mass="74125">MRMTAIEERAPRTVPLDHPDAQRNGAVGAKAAHLARAARAGLPVLPGFVIPYGTDPAAAPVERAWRELSADGTRPLVVRSSSAAEDTGESSMAGRFTSVLDVRGWAAFQDAVRTVLDSARGAGGPPAPMAVLVQVMLPAHSGGVLFGADPIQGREDRMLVSAVRGGPDALVGGEAPGTNYHVTRSGRLLRTEPPERAGDRVLGRAELHRLARLARRARQLFDGPQDIEFAFDRDGRLWLLQSRPITAMALRPPRGARLLGPGPVAETLPDVLQPLEEDLWVTPMSRGLTAALDIGATVPRRRLRTTPVVTTVEGRAAADLELLGTVPPRFRLLALLNPVPGARRLSAAWRVGRLRSALPGLAVDLLAEVDRTLAQAPRPDRLDRAELLALLRWGRAVLVALHAQEALAGVLLDGERGGTAAGEALTALAEGREAGLDDSRLIAALPVVLALVPPSVTRPPRLPGRAPGPDSGPPAAGGSGVAALSTREGLRLRIRWVHELQARLVREAARRLTARGELPEPGRVALLRWPELVAALRHRPLPADLHRRQPRGPSAPLPDAFRLADGQVVPEWTARHGEGTARGVSGGRAAGTAWDGTEPRPPDPVLVVRNLDPALAPLLPGLTGLVAQNGSPLSHLAVLAREYRLPAVVGVDDAVRRFPPGTRVLLDGTTGETTSDGGTGAAVPLAGGARRRTGRRRAGTR</sequence>
<name>A0ABS0NIF7_9ACTN</name>
<feature type="domain" description="Pyruvate phosphate dikinase AMP/ATP-binding" evidence="3">
    <location>
        <begin position="193"/>
        <end position="247"/>
    </location>
</feature>
<dbReference type="PANTHER" id="PTHR43615:SF1">
    <property type="entry name" value="PPDK_N DOMAIN-CONTAINING PROTEIN"/>
    <property type="match status" value="1"/>
</dbReference>
<feature type="region of interest" description="Disordered" evidence="1">
    <location>
        <begin position="456"/>
        <end position="482"/>
    </location>
</feature>
<evidence type="ECO:0000259" key="2">
    <source>
        <dbReference type="Pfam" id="PF00391"/>
    </source>
</evidence>
<feature type="compositionally biased region" description="Basic and acidic residues" evidence="1">
    <location>
        <begin position="1"/>
        <end position="21"/>
    </location>
</feature>
<dbReference type="InterPro" id="IPR036637">
    <property type="entry name" value="Phosphohistidine_dom_sf"/>
</dbReference>
<feature type="compositionally biased region" description="Low complexity" evidence="1">
    <location>
        <begin position="463"/>
        <end position="474"/>
    </location>
</feature>
<dbReference type="SUPFAM" id="SSF56059">
    <property type="entry name" value="Glutathione synthetase ATP-binding domain-like"/>
    <property type="match status" value="1"/>
</dbReference>
<dbReference type="InterPro" id="IPR002192">
    <property type="entry name" value="PPDK_AMP/ATP-bd"/>
</dbReference>
<feature type="domain" description="PEP-utilising enzyme mobile" evidence="2">
    <location>
        <begin position="602"/>
        <end position="671"/>
    </location>
</feature>
<dbReference type="Pfam" id="PF01326">
    <property type="entry name" value="PPDK_N"/>
    <property type="match status" value="2"/>
</dbReference>
<organism evidence="4 5">
    <name type="scientific">Streptomyces pactum</name>
    <dbReference type="NCBI Taxonomy" id="68249"/>
    <lineage>
        <taxon>Bacteria</taxon>
        <taxon>Bacillati</taxon>
        <taxon>Actinomycetota</taxon>
        <taxon>Actinomycetes</taxon>
        <taxon>Kitasatosporales</taxon>
        <taxon>Streptomycetaceae</taxon>
        <taxon>Streptomyces</taxon>
    </lineage>
</organism>
<dbReference type="SUPFAM" id="SSF52009">
    <property type="entry name" value="Phosphohistidine domain"/>
    <property type="match status" value="1"/>
</dbReference>
<evidence type="ECO:0000313" key="5">
    <source>
        <dbReference type="Proteomes" id="UP000807371"/>
    </source>
</evidence>